<dbReference type="InterPro" id="IPR029058">
    <property type="entry name" value="AB_hydrolase_fold"/>
</dbReference>
<name>A0AA97CVR7_9ACTN</name>
<gene>
    <name evidence="5" type="ORF">MP11Mi_11640</name>
</gene>
<evidence type="ECO:0000256" key="1">
    <source>
        <dbReference type="ARBA" id="ARBA00022801"/>
    </source>
</evidence>
<dbReference type="NCBIfam" id="TIGR00976">
    <property type="entry name" value="CocE_NonD"/>
    <property type="match status" value="1"/>
</dbReference>
<dbReference type="InterPro" id="IPR000383">
    <property type="entry name" value="Xaa-Pro-like_dom"/>
</dbReference>
<evidence type="ECO:0000256" key="2">
    <source>
        <dbReference type="SAM" id="MobiDB-lite"/>
    </source>
</evidence>
<dbReference type="InterPro" id="IPR008979">
    <property type="entry name" value="Galactose-bd-like_sf"/>
</dbReference>
<dbReference type="EMBL" id="CP128986">
    <property type="protein sequence ID" value="WOC12082.1"/>
    <property type="molecule type" value="Genomic_DNA"/>
</dbReference>
<keyword evidence="1" id="KW-0378">Hydrolase</keyword>
<evidence type="ECO:0000259" key="4">
    <source>
        <dbReference type="SMART" id="SM00939"/>
    </source>
</evidence>
<dbReference type="SMART" id="SM00939">
    <property type="entry name" value="PepX_C"/>
    <property type="match status" value="1"/>
</dbReference>
<feature type="chain" id="PRO_5041725577" description="Xaa-Pro dipeptidyl-peptidase C-terminal domain-containing protein" evidence="3">
    <location>
        <begin position="31"/>
        <end position="747"/>
    </location>
</feature>
<dbReference type="Gene3D" id="3.40.50.1820">
    <property type="entry name" value="alpha/beta hydrolase"/>
    <property type="match status" value="1"/>
</dbReference>
<dbReference type="Pfam" id="PF08530">
    <property type="entry name" value="PepX_C"/>
    <property type="match status" value="1"/>
</dbReference>
<dbReference type="SUPFAM" id="SSF49785">
    <property type="entry name" value="Galactose-binding domain-like"/>
    <property type="match status" value="1"/>
</dbReference>
<dbReference type="AlphaFoldDB" id="A0AA97CVR7"/>
<dbReference type="SUPFAM" id="SSF53474">
    <property type="entry name" value="alpha/beta-Hydrolases"/>
    <property type="match status" value="1"/>
</dbReference>
<feature type="signal peptide" evidence="3">
    <location>
        <begin position="1"/>
        <end position="30"/>
    </location>
</feature>
<dbReference type="GO" id="GO:0008239">
    <property type="term" value="F:dipeptidyl-peptidase activity"/>
    <property type="evidence" value="ECO:0007669"/>
    <property type="project" value="InterPro"/>
</dbReference>
<proteinExistence type="predicted"/>
<evidence type="ECO:0000256" key="3">
    <source>
        <dbReference type="SAM" id="SignalP"/>
    </source>
</evidence>
<dbReference type="RefSeq" id="WP_420041342.1">
    <property type="nucleotide sequence ID" value="NZ_CP128986.1"/>
</dbReference>
<feature type="region of interest" description="Disordered" evidence="2">
    <location>
        <begin position="630"/>
        <end position="656"/>
    </location>
</feature>
<protein>
    <recommendedName>
        <fullName evidence="4">Xaa-Pro dipeptidyl-peptidase C-terminal domain-containing protein</fullName>
    </recommendedName>
</protein>
<evidence type="ECO:0000313" key="5">
    <source>
        <dbReference type="EMBL" id="WOC12082.1"/>
    </source>
</evidence>
<reference evidence="5" key="1">
    <citation type="submission" date="2023-06" db="EMBL/GenBank/DDBJ databases">
        <title>Gordonia sp. nov. and Pseudochrobactrum sp. nov., two species isolated from the burying beetle Nicrophorus vespilloides.</title>
        <authorList>
            <person name="Poehlein A."/>
            <person name="Guzman J."/>
            <person name="Daniel R."/>
            <person name="Vilcinskas A."/>
        </authorList>
    </citation>
    <scope>NUCLEOTIDE SEQUENCE</scope>
    <source>
        <strain evidence="5">MP11Mi</strain>
    </source>
</reference>
<dbReference type="Pfam" id="PF02129">
    <property type="entry name" value="Peptidase_S15"/>
    <property type="match status" value="1"/>
</dbReference>
<accession>A0AA97CVR7</accession>
<keyword evidence="3" id="KW-0732">Signal</keyword>
<dbReference type="InterPro" id="IPR013736">
    <property type="entry name" value="Xaa-Pro_dipept_C"/>
</dbReference>
<feature type="domain" description="Xaa-Pro dipeptidyl-peptidase C-terminal" evidence="4">
    <location>
        <begin position="486"/>
        <end position="714"/>
    </location>
</feature>
<dbReference type="Gene3D" id="2.60.120.260">
    <property type="entry name" value="Galactose-binding domain-like"/>
    <property type="match status" value="1"/>
</dbReference>
<organism evidence="5">
    <name type="scientific">Gordonia sp. MP11Mi</name>
    <dbReference type="NCBI Taxonomy" id="3022769"/>
    <lineage>
        <taxon>Bacteria</taxon>
        <taxon>Bacillati</taxon>
        <taxon>Actinomycetota</taxon>
        <taxon>Actinomycetes</taxon>
        <taxon>Mycobacteriales</taxon>
        <taxon>Gordoniaceae</taxon>
        <taxon>Gordonia</taxon>
    </lineage>
</organism>
<sequence length="747" mass="78131">MRIGSLLSRLGMVGVAAATAATVLAPAAWAAPSRSANVGGGVEQAYITDTRPGTALTLVAADGSTVGSGVSDRLGSLLVRHLSPGSYTWKGAGIAPRSVQVTAVDSPPPNSSLYHQKMHEGLNYIRMRDGVTLAATVRLPYGKKLSDGPFPTVVEYSGYQNAAPNDLVAGAIGDKVGVSDPQAPASSVIVGATLAPQMLGFATVSLQMRGSGCSGGDFGLFDHVTALDGYDAIETIGRQKWAKNNKVGMVGISFSGITQMYTAGTRPPHLAAIAPMSTTGDLYSTGRPGGIFNKGFAKSWLQERVDDAKPGPSGGQPWVKGRIDGGDKVCAANQKLRLQTQDPFALIDQNPLASAPVYQERSIPEWASKIDVPVFLSGAAQDEQTGPAWVDVLGALTHNPKVWANIINGRHFDSLGPQILSRWAEFLQIFVADEVPRTPPAMAPLGLAVYPAATNAPGQPIPPVRFADSPNLKTAKSRFIAGTPRVRALYGNGAGSAGAGGLSSPWQKSFRSWPGEAGAERLYLGGNGKLSATAGSGEISFRPNPVNRPLNTLADASVDTAAAWGTSPNYDWKQAPGQSGLGFISAPLTSDQLMLGDGSVTLNVKSSAPATDLQVTLTEVSASGHETAIGTGVLRSSHRGDGTKPDYTTSRPMTPGLHQMTIPIHPVMHSFAKGSRIRILISAPGGDLAAWQFDTPRTGGRVVDTIDLSRSFIKLPVVSHSGMPVRPQCGSLRGQQCRVYHRAFNGG</sequence>
<dbReference type="InterPro" id="IPR005674">
    <property type="entry name" value="CocE/Ser_esterase"/>
</dbReference>